<evidence type="ECO:0000256" key="5">
    <source>
        <dbReference type="ARBA" id="ARBA00022737"/>
    </source>
</evidence>
<dbReference type="EC" id="2.3.2.31" evidence="2"/>
<keyword evidence="4" id="KW-0479">Metal-binding</keyword>
<dbReference type="GO" id="GO:0008270">
    <property type="term" value="F:zinc ion binding"/>
    <property type="evidence" value="ECO:0007669"/>
    <property type="project" value="UniProtKB-KW"/>
</dbReference>
<evidence type="ECO:0000256" key="2">
    <source>
        <dbReference type="ARBA" id="ARBA00012251"/>
    </source>
</evidence>
<keyword evidence="12" id="KW-1185">Reference proteome</keyword>
<comment type="catalytic activity">
    <reaction evidence="1">
        <text>[E2 ubiquitin-conjugating enzyme]-S-ubiquitinyl-L-cysteine + [acceptor protein]-L-lysine = [E2 ubiquitin-conjugating enzyme]-L-cysteine + [acceptor protein]-N(6)-ubiquitinyl-L-lysine.</text>
        <dbReference type="EC" id="2.3.2.31"/>
    </reaction>
</comment>
<evidence type="ECO:0000313" key="11">
    <source>
        <dbReference type="EMBL" id="THH13685.1"/>
    </source>
</evidence>
<sequence length="549" mass="59655">MSTPARAGPSSSHQPPSSSTAGSETGHQRTRKPEQGQAEINAPLTDAELALSLLAEDARALQRDRDLALSLQWSESRRGLGFQAASARPAQNSAPPHQTSEREYQFGLTDSELTGHNCVICQDPIRGIAINTPCGHHYDVSCLTDLFEASTRDESLHPARCCRLPIPLSSVQVHLSEDLLSLIVSTSIEFETQKRVYCAQPACSRFLGPGYEPSKRTSPSALACPARGCTARTCNNCKALVTGAIGKHACTKDASADDRAVLALARMEGWSRCPGCNRMIELNMGCYHMTCLCKTDFCYLCRAKWKTCACIQWDERSLTAAAEQRVDRLMAEGRGRRAPVPVQCARGPAPEIGAEGLAQLRARAWQAATAAGVRFDLPGESKQKPRGRRKHKIATAAPAGDVIDTEPRTQSQAGNDAESRPQPQVQVEAKVEVQVKTQVAVQAEAQTELQTIVHADALIQVEVTPAAPTQTQGGPDTERACLVREAVADLRINHDCAHKKWKYRGSGGQCQTCYRKLPHYLFVSFHPVSFADKSDRWCAEVLGVPALSV</sequence>
<evidence type="ECO:0000256" key="6">
    <source>
        <dbReference type="ARBA" id="ARBA00022771"/>
    </source>
</evidence>
<dbReference type="GO" id="GO:0061630">
    <property type="term" value="F:ubiquitin protein ligase activity"/>
    <property type="evidence" value="ECO:0007669"/>
    <property type="project" value="UniProtKB-EC"/>
</dbReference>
<dbReference type="PANTHER" id="PTHR11685">
    <property type="entry name" value="RBR FAMILY RING FINGER AND IBR DOMAIN-CONTAINING"/>
    <property type="match status" value="1"/>
</dbReference>
<feature type="region of interest" description="Disordered" evidence="9">
    <location>
        <begin position="1"/>
        <end position="42"/>
    </location>
</feature>
<keyword evidence="7" id="KW-0833">Ubl conjugation pathway</keyword>
<dbReference type="GO" id="GO:0016567">
    <property type="term" value="P:protein ubiquitination"/>
    <property type="evidence" value="ECO:0007669"/>
    <property type="project" value="InterPro"/>
</dbReference>
<feature type="compositionally biased region" description="Low complexity" evidence="9">
    <location>
        <begin position="9"/>
        <end position="19"/>
    </location>
</feature>
<dbReference type="Pfam" id="PF01485">
    <property type="entry name" value="IBR"/>
    <property type="match status" value="1"/>
</dbReference>
<evidence type="ECO:0000256" key="1">
    <source>
        <dbReference type="ARBA" id="ARBA00001798"/>
    </source>
</evidence>
<keyword evidence="6" id="KW-0863">Zinc-finger</keyword>
<feature type="compositionally biased region" description="Polar residues" evidence="9">
    <location>
        <begin position="89"/>
        <end position="98"/>
    </location>
</feature>
<evidence type="ECO:0000259" key="10">
    <source>
        <dbReference type="PROSITE" id="PS51873"/>
    </source>
</evidence>
<keyword evidence="3" id="KW-0808">Transferase</keyword>
<dbReference type="OrthoDB" id="9977870at2759"/>
<feature type="region of interest" description="Disordered" evidence="9">
    <location>
        <begin position="376"/>
        <end position="425"/>
    </location>
</feature>
<dbReference type="SUPFAM" id="SSF57850">
    <property type="entry name" value="RING/U-box"/>
    <property type="match status" value="2"/>
</dbReference>
<feature type="region of interest" description="Disordered" evidence="9">
    <location>
        <begin position="82"/>
        <end position="102"/>
    </location>
</feature>
<evidence type="ECO:0000256" key="9">
    <source>
        <dbReference type="SAM" id="MobiDB-lite"/>
    </source>
</evidence>
<protein>
    <recommendedName>
        <fullName evidence="2">RBR-type E3 ubiquitin transferase</fullName>
        <ecNumber evidence="2">2.3.2.31</ecNumber>
    </recommendedName>
</protein>
<evidence type="ECO:0000256" key="4">
    <source>
        <dbReference type="ARBA" id="ARBA00022723"/>
    </source>
</evidence>
<name>A0A4S4LNT9_9AGAM</name>
<organism evidence="11 12">
    <name type="scientific">Bondarzewia mesenterica</name>
    <dbReference type="NCBI Taxonomy" id="1095465"/>
    <lineage>
        <taxon>Eukaryota</taxon>
        <taxon>Fungi</taxon>
        <taxon>Dikarya</taxon>
        <taxon>Basidiomycota</taxon>
        <taxon>Agaricomycotina</taxon>
        <taxon>Agaricomycetes</taxon>
        <taxon>Russulales</taxon>
        <taxon>Bondarzewiaceae</taxon>
        <taxon>Bondarzewia</taxon>
    </lineage>
</organism>
<dbReference type="InterPro" id="IPR031127">
    <property type="entry name" value="E3_UB_ligase_RBR"/>
</dbReference>
<dbReference type="InterPro" id="IPR044066">
    <property type="entry name" value="TRIAD_supradom"/>
</dbReference>
<accession>A0A4S4LNT9</accession>
<dbReference type="EMBL" id="SGPL01000335">
    <property type="protein sequence ID" value="THH13685.1"/>
    <property type="molecule type" value="Genomic_DNA"/>
</dbReference>
<dbReference type="PROSITE" id="PS51873">
    <property type="entry name" value="TRIAD"/>
    <property type="match status" value="1"/>
</dbReference>
<dbReference type="Gene3D" id="1.20.120.1750">
    <property type="match status" value="1"/>
</dbReference>
<proteinExistence type="predicted"/>
<reference evidence="11 12" key="1">
    <citation type="submission" date="2019-02" db="EMBL/GenBank/DDBJ databases">
        <title>Genome sequencing of the rare red list fungi Bondarzewia mesenterica.</title>
        <authorList>
            <person name="Buettner E."/>
            <person name="Kellner H."/>
        </authorList>
    </citation>
    <scope>NUCLEOTIDE SEQUENCE [LARGE SCALE GENOMIC DNA]</scope>
    <source>
        <strain evidence="11 12">DSM 108281</strain>
    </source>
</reference>
<evidence type="ECO:0000256" key="7">
    <source>
        <dbReference type="ARBA" id="ARBA00022786"/>
    </source>
</evidence>
<dbReference type="InterPro" id="IPR002867">
    <property type="entry name" value="IBR_dom"/>
</dbReference>
<evidence type="ECO:0000313" key="12">
    <source>
        <dbReference type="Proteomes" id="UP000310158"/>
    </source>
</evidence>
<feature type="compositionally biased region" description="Basic residues" evidence="9">
    <location>
        <begin position="384"/>
        <end position="393"/>
    </location>
</feature>
<keyword evidence="5" id="KW-0677">Repeat</keyword>
<keyword evidence="8" id="KW-0862">Zinc</keyword>
<dbReference type="InterPro" id="IPR013083">
    <property type="entry name" value="Znf_RING/FYVE/PHD"/>
</dbReference>
<dbReference type="Gene3D" id="3.30.40.10">
    <property type="entry name" value="Zinc/RING finger domain, C3HC4 (zinc finger)"/>
    <property type="match status" value="1"/>
</dbReference>
<evidence type="ECO:0000256" key="8">
    <source>
        <dbReference type="ARBA" id="ARBA00022833"/>
    </source>
</evidence>
<gene>
    <name evidence="11" type="ORF">EW146_g6572</name>
</gene>
<dbReference type="Proteomes" id="UP000310158">
    <property type="component" value="Unassembled WGS sequence"/>
</dbReference>
<feature type="domain" description="RING-type" evidence="10">
    <location>
        <begin position="114"/>
        <end position="314"/>
    </location>
</feature>
<comment type="caution">
    <text evidence="11">The sequence shown here is derived from an EMBL/GenBank/DDBJ whole genome shotgun (WGS) entry which is preliminary data.</text>
</comment>
<dbReference type="CDD" id="cd22584">
    <property type="entry name" value="Rcat_RBR_unk"/>
    <property type="match status" value="1"/>
</dbReference>
<evidence type="ECO:0000256" key="3">
    <source>
        <dbReference type="ARBA" id="ARBA00022679"/>
    </source>
</evidence>
<dbReference type="AlphaFoldDB" id="A0A4S4LNT9"/>